<dbReference type="NCBIfam" id="TIGR01498">
    <property type="entry name" value="folK"/>
    <property type="match status" value="1"/>
</dbReference>
<feature type="domain" description="7,8-dihydro-6-hydroxymethylpterin-pyrophosphokinase" evidence="13">
    <location>
        <begin position="5"/>
        <end position="132"/>
    </location>
</feature>
<dbReference type="KEGG" id="pdq:CL55_00017510"/>
<evidence type="ECO:0000256" key="9">
    <source>
        <dbReference type="ARBA" id="ARBA00022909"/>
    </source>
</evidence>
<comment type="similarity">
    <text evidence="2">Belongs to the HPPK family.</text>
</comment>
<evidence type="ECO:0000256" key="8">
    <source>
        <dbReference type="ARBA" id="ARBA00022840"/>
    </source>
</evidence>
<name>A0A0E3V1E4_9BURK</name>
<dbReference type="SUPFAM" id="SSF55083">
    <property type="entry name" value="6-hydroxymethyl-7,8-dihydropterin pyrophosphokinase, HPPK"/>
    <property type="match status" value="1"/>
</dbReference>
<dbReference type="Proteomes" id="UP000061135">
    <property type="component" value="Chromosome"/>
</dbReference>
<accession>A0A0E3V1E4</accession>
<evidence type="ECO:0000256" key="2">
    <source>
        <dbReference type="ARBA" id="ARBA00005810"/>
    </source>
</evidence>
<evidence type="ECO:0000256" key="3">
    <source>
        <dbReference type="ARBA" id="ARBA00013253"/>
    </source>
</evidence>
<organism evidence="14 15">
    <name type="scientific">Polynucleobacter duraquae</name>
    <dbReference type="NCBI Taxonomy" id="1835254"/>
    <lineage>
        <taxon>Bacteria</taxon>
        <taxon>Pseudomonadati</taxon>
        <taxon>Pseudomonadota</taxon>
        <taxon>Betaproteobacteria</taxon>
        <taxon>Burkholderiales</taxon>
        <taxon>Burkholderiaceae</taxon>
        <taxon>Polynucleobacter</taxon>
    </lineage>
</organism>
<evidence type="ECO:0000256" key="5">
    <source>
        <dbReference type="ARBA" id="ARBA00022679"/>
    </source>
</evidence>
<evidence type="ECO:0000259" key="13">
    <source>
        <dbReference type="Pfam" id="PF01288"/>
    </source>
</evidence>
<evidence type="ECO:0000313" key="15">
    <source>
        <dbReference type="Proteomes" id="UP000061135"/>
    </source>
</evidence>
<evidence type="ECO:0000256" key="12">
    <source>
        <dbReference type="ARBA" id="ARBA00033413"/>
    </source>
</evidence>
<dbReference type="STRING" id="1835254.CL55_00017510"/>
<dbReference type="GO" id="GO:0046656">
    <property type="term" value="P:folic acid biosynthetic process"/>
    <property type="evidence" value="ECO:0007669"/>
    <property type="project" value="UniProtKB-KW"/>
</dbReference>
<evidence type="ECO:0000256" key="6">
    <source>
        <dbReference type="ARBA" id="ARBA00022741"/>
    </source>
</evidence>
<gene>
    <name evidence="14" type="ORF">CL55_00017510</name>
</gene>
<dbReference type="OrthoDB" id="9808041at2"/>
<dbReference type="PANTHER" id="PTHR43071:SF1">
    <property type="entry name" value="2-AMINO-4-HYDROXY-6-HYDROXYMETHYLDIHYDROPTERIDINE PYROPHOSPHOKINASE"/>
    <property type="match status" value="1"/>
</dbReference>
<dbReference type="InterPro" id="IPR035907">
    <property type="entry name" value="Hppk_sf"/>
</dbReference>
<dbReference type="InterPro" id="IPR000550">
    <property type="entry name" value="Hppk"/>
</dbReference>
<comment type="function">
    <text evidence="10">Catalyzes the transfer of pyrophosphate from adenosine triphosphate (ATP) to 6-hydroxymethyl-7,8-dihydropterin, an enzymatic step in folate biosynthesis pathway.</text>
</comment>
<dbReference type="PATRIC" id="fig|576611.7.peg.1779"/>
<dbReference type="GO" id="GO:0016301">
    <property type="term" value="F:kinase activity"/>
    <property type="evidence" value="ECO:0007669"/>
    <property type="project" value="UniProtKB-KW"/>
</dbReference>
<sequence length="175" mass="19583">MARAFIGFGGNIGDTRQLITDAIVCLAQRCELQILSKSCFYQSAPFQATGGDYINSVIEIETQLSPYGLLHVCQAVEQEFGRERPYANAPRTIDLDILAFEGVSQTDTELTIPHPRIIERSFVLLPLLEIAPDFFLPNWGELKAYLPNVADQRIEKLSCRNCNCGEKQVYSQSAH</sequence>
<dbReference type="RefSeq" id="WP_046330753.1">
    <property type="nucleotide sequence ID" value="NZ_CP007501.1"/>
</dbReference>
<dbReference type="AlphaFoldDB" id="A0A0E3V1E4"/>
<comment type="pathway">
    <text evidence="1">Cofactor biosynthesis; tetrahydrofolate biosynthesis; 2-amino-4-hydroxy-6-hydroxymethyl-7,8-dihydropteridine diphosphate from 7,8-dihydroneopterin triphosphate: step 4/4.</text>
</comment>
<dbReference type="GO" id="GO:0003848">
    <property type="term" value="F:2-amino-4-hydroxy-6-hydroxymethyldihydropteridine diphosphokinase activity"/>
    <property type="evidence" value="ECO:0007669"/>
    <property type="project" value="UniProtKB-EC"/>
</dbReference>
<dbReference type="EC" id="2.7.6.3" evidence="3"/>
<evidence type="ECO:0000313" key="14">
    <source>
        <dbReference type="EMBL" id="AKD26084.1"/>
    </source>
</evidence>
<evidence type="ECO:0000256" key="4">
    <source>
        <dbReference type="ARBA" id="ARBA00016218"/>
    </source>
</evidence>
<evidence type="ECO:0000256" key="10">
    <source>
        <dbReference type="ARBA" id="ARBA00029409"/>
    </source>
</evidence>
<dbReference type="GO" id="GO:0005524">
    <property type="term" value="F:ATP binding"/>
    <property type="evidence" value="ECO:0007669"/>
    <property type="project" value="UniProtKB-KW"/>
</dbReference>
<dbReference type="Pfam" id="PF01288">
    <property type="entry name" value="HPPK"/>
    <property type="match status" value="1"/>
</dbReference>
<dbReference type="UniPathway" id="UPA00077">
    <property type="reaction ID" value="UER00155"/>
</dbReference>
<proteinExistence type="inferred from homology"/>
<keyword evidence="7" id="KW-0418">Kinase</keyword>
<dbReference type="HOGENOM" id="CLU_097916_2_0_4"/>
<protein>
    <recommendedName>
        <fullName evidence="4">2-amino-4-hydroxy-6-hydroxymethyldihydropteridine pyrophosphokinase</fullName>
        <ecNumber evidence="3">2.7.6.3</ecNumber>
    </recommendedName>
    <alternativeName>
        <fullName evidence="11">6-hydroxymethyl-7,8-dihydropterin pyrophosphokinase</fullName>
    </alternativeName>
    <alternativeName>
        <fullName evidence="12">7,8-dihydro-6-hydroxymethylpterin-pyrophosphokinase</fullName>
    </alternativeName>
</protein>
<dbReference type="GO" id="GO:0046654">
    <property type="term" value="P:tetrahydrofolate biosynthetic process"/>
    <property type="evidence" value="ECO:0007669"/>
    <property type="project" value="UniProtKB-UniPathway"/>
</dbReference>
<keyword evidence="9" id="KW-0289">Folate biosynthesis</keyword>
<keyword evidence="6" id="KW-0547">Nucleotide-binding</keyword>
<dbReference type="CDD" id="cd00483">
    <property type="entry name" value="HPPK"/>
    <property type="match status" value="1"/>
</dbReference>
<dbReference type="PANTHER" id="PTHR43071">
    <property type="entry name" value="2-AMINO-4-HYDROXY-6-HYDROXYMETHYLDIHYDROPTERIDINE PYROPHOSPHOKINASE"/>
    <property type="match status" value="1"/>
</dbReference>
<reference evidence="14 15" key="1">
    <citation type="submission" date="2014-03" db="EMBL/GenBank/DDBJ databases">
        <title>Genome of Polynucleobacter strain MWH-MoK4.</title>
        <authorList>
            <person name="Hahn M.W."/>
        </authorList>
    </citation>
    <scope>NUCLEOTIDE SEQUENCE [LARGE SCALE GENOMIC DNA]</scope>
    <source>
        <strain evidence="14 15">MWH-MoK4</strain>
    </source>
</reference>
<keyword evidence="15" id="KW-1185">Reference proteome</keyword>
<dbReference type="Gene3D" id="3.30.70.560">
    <property type="entry name" value="7,8-Dihydro-6-hydroxymethylpterin-pyrophosphokinase HPPK"/>
    <property type="match status" value="1"/>
</dbReference>
<keyword evidence="5 14" id="KW-0808">Transferase</keyword>
<dbReference type="EMBL" id="CP007501">
    <property type="protein sequence ID" value="AKD26084.1"/>
    <property type="molecule type" value="Genomic_DNA"/>
</dbReference>
<evidence type="ECO:0000256" key="11">
    <source>
        <dbReference type="ARBA" id="ARBA00029766"/>
    </source>
</evidence>
<evidence type="ECO:0000256" key="1">
    <source>
        <dbReference type="ARBA" id="ARBA00005051"/>
    </source>
</evidence>
<keyword evidence="8" id="KW-0067">ATP-binding</keyword>
<evidence type="ECO:0000256" key="7">
    <source>
        <dbReference type="ARBA" id="ARBA00022777"/>
    </source>
</evidence>